<dbReference type="AlphaFoldDB" id="A0A433QHU0"/>
<gene>
    <name evidence="2" type="ORF">BC938DRAFT_480715</name>
</gene>
<dbReference type="Proteomes" id="UP000274822">
    <property type="component" value="Unassembled WGS sequence"/>
</dbReference>
<feature type="region of interest" description="Disordered" evidence="1">
    <location>
        <begin position="72"/>
        <end position="100"/>
    </location>
</feature>
<evidence type="ECO:0000256" key="1">
    <source>
        <dbReference type="SAM" id="MobiDB-lite"/>
    </source>
</evidence>
<reference evidence="2 3" key="1">
    <citation type="journal article" date="2018" name="New Phytol.">
        <title>Phylogenomics of Endogonaceae and evolution of mycorrhizas within Mucoromycota.</title>
        <authorList>
            <person name="Chang Y."/>
            <person name="Desiro A."/>
            <person name="Na H."/>
            <person name="Sandor L."/>
            <person name="Lipzen A."/>
            <person name="Clum A."/>
            <person name="Barry K."/>
            <person name="Grigoriev I.V."/>
            <person name="Martin F.M."/>
            <person name="Stajich J.E."/>
            <person name="Smith M.E."/>
            <person name="Bonito G."/>
            <person name="Spatafora J.W."/>
        </authorList>
    </citation>
    <scope>NUCLEOTIDE SEQUENCE [LARGE SCALE GENOMIC DNA]</scope>
    <source>
        <strain evidence="2 3">AD002</strain>
    </source>
</reference>
<comment type="caution">
    <text evidence="2">The sequence shown here is derived from an EMBL/GenBank/DDBJ whole genome shotgun (WGS) entry which is preliminary data.</text>
</comment>
<name>A0A433QHU0_9FUNG</name>
<dbReference type="EMBL" id="RBNJ01005220">
    <property type="protein sequence ID" value="RUS29390.1"/>
    <property type="molecule type" value="Genomic_DNA"/>
</dbReference>
<organism evidence="2 3">
    <name type="scientific">Jimgerdemannia flammicorona</name>
    <dbReference type="NCBI Taxonomy" id="994334"/>
    <lineage>
        <taxon>Eukaryota</taxon>
        <taxon>Fungi</taxon>
        <taxon>Fungi incertae sedis</taxon>
        <taxon>Mucoromycota</taxon>
        <taxon>Mucoromycotina</taxon>
        <taxon>Endogonomycetes</taxon>
        <taxon>Endogonales</taxon>
        <taxon>Endogonaceae</taxon>
        <taxon>Jimgerdemannia</taxon>
    </lineage>
</organism>
<protein>
    <submittedName>
        <fullName evidence="2">Uncharacterized protein</fullName>
    </submittedName>
</protein>
<evidence type="ECO:0000313" key="3">
    <source>
        <dbReference type="Proteomes" id="UP000274822"/>
    </source>
</evidence>
<evidence type="ECO:0000313" key="2">
    <source>
        <dbReference type="EMBL" id="RUS29390.1"/>
    </source>
</evidence>
<accession>A0A433QHU0</accession>
<feature type="compositionally biased region" description="Polar residues" evidence="1">
    <location>
        <begin position="72"/>
        <end position="83"/>
    </location>
</feature>
<sequence>MLALVIAFVEPNAFSGTRLARGYALRNAGCRGQVPRTGASRTKRVSNFVIAYCGSSSTERFFRKLLFSSSMPPTVPSRANSSPGGAARNTMSAAPRWMQA</sequence>
<keyword evidence="3" id="KW-1185">Reference proteome</keyword>
<proteinExistence type="predicted"/>